<evidence type="ECO:0000313" key="4">
    <source>
        <dbReference type="Proteomes" id="UP001066276"/>
    </source>
</evidence>
<dbReference type="EMBL" id="JANPWB010000015">
    <property type="protein sequence ID" value="KAJ1086974.1"/>
    <property type="molecule type" value="Genomic_DNA"/>
</dbReference>
<evidence type="ECO:0000313" key="3">
    <source>
        <dbReference type="EMBL" id="KAJ1086974.1"/>
    </source>
</evidence>
<keyword evidence="2" id="KW-0732">Signal</keyword>
<feature type="compositionally biased region" description="Basic and acidic residues" evidence="1">
    <location>
        <begin position="71"/>
        <end position="82"/>
    </location>
</feature>
<feature type="chain" id="PRO_5043955944" evidence="2">
    <location>
        <begin position="19"/>
        <end position="214"/>
    </location>
</feature>
<feature type="compositionally biased region" description="Polar residues" evidence="1">
    <location>
        <begin position="32"/>
        <end position="50"/>
    </location>
</feature>
<reference evidence="3" key="1">
    <citation type="journal article" date="2022" name="bioRxiv">
        <title>Sequencing and chromosome-scale assembly of the giantPleurodeles waltlgenome.</title>
        <authorList>
            <person name="Brown T."/>
            <person name="Elewa A."/>
            <person name="Iarovenko S."/>
            <person name="Subramanian E."/>
            <person name="Araus A.J."/>
            <person name="Petzold A."/>
            <person name="Susuki M."/>
            <person name="Suzuki K.-i.T."/>
            <person name="Hayashi T."/>
            <person name="Toyoda A."/>
            <person name="Oliveira C."/>
            <person name="Osipova E."/>
            <person name="Leigh N.D."/>
            <person name="Simon A."/>
            <person name="Yun M.H."/>
        </authorList>
    </citation>
    <scope>NUCLEOTIDE SEQUENCE</scope>
    <source>
        <strain evidence="3">20211129_DDA</strain>
        <tissue evidence="3">Liver</tissue>
    </source>
</reference>
<comment type="caution">
    <text evidence="3">The sequence shown here is derived from an EMBL/GenBank/DDBJ whole genome shotgun (WGS) entry which is preliminary data.</text>
</comment>
<dbReference type="Proteomes" id="UP001066276">
    <property type="component" value="Chromosome 11"/>
</dbReference>
<evidence type="ECO:0000256" key="1">
    <source>
        <dbReference type="SAM" id="MobiDB-lite"/>
    </source>
</evidence>
<gene>
    <name evidence="3" type="ORF">NDU88_000169</name>
</gene>
<dbReference type="AlphaFoldDB" id="A0AAV7L9F9"/>
<accession>A0AAV7L9F9</accession>
<keyword evidence="4" id="KW-1185">Reference proteome</keyword>
<protein>
    <submittedName>
        <fullName evidence="3">Uncharacterized protein</fullName>
    </submittedName>
</protein>
<organism evidence="3 4">
    <name type="scientific">Pleurodeles waltl</name>
    <name type="common">Iberian ribbed newt</name>
    <dbReference type="NCBI Taxonomy" id="8319"/>
    <lineage>
        <taxon>Eukaryota</taxon>
        <taxon>Metazoa</taxon>
        <taxon>Chordata</taxon>
        <taxon>Craniata</taxon>
        <taxon>Vertebrata</taxon>
        <taxon>Euteleostomi</taxon>
        <taxon>Amphibia</taxon>
        <taxon>Batrachia</taxon>
        <taxon>Caudata</taxon>
        <taxon>Salamandroidea</taxon>
        <taxon>Salamandridae</taxon>
        <taxon>Pleurodelinae</taxon>
        <taxon>Pleurodeles</taxon>
    </lineage>
</organism>
<proteinExistence type="predicted"/>
<feature type="signal peptide" evidence="2">
    <location>
        <begin position="1"/>
        <end position="18"/>
    </location>
</feature>
<evidence type="ECO:0000256" key="2">
    <source>
        <dbReference type="SAM" id="SignalP"/>
    </source>
</evidence>
<name>A0AAV7L9F9_PLEWA</name>
<feature type="region of interest" description="Disordered" evidence="1">
    <location>
        <begin position="32"/>
        <end position="92"/>
    </location>
</feature>
<sequence length="214" mass="23338">MECFPLWLLTYFVVQLKLNVLDLKTSSWSPAQEQTAEGHTAATGRSQDPSQVRPCGLSGSGELHFQAGRPDAAEDVKKETKNGRGRCKAGGEERGWEVFQEGEETEQGVESVLEEDGEPRTQRGAVSVLEEDGDPRTQRGAVSVLEEDGDPRTQRGAESIIREDSELRTWCGAESIFGEDENGTGTVVSRLFYSLDDGVQLSELSSMLEVGGLL</sequence>